<accession>A0A835DCN7</accession>
<dbReference type="OMA" id="TENCATN"/>
<feature type="compositionally biased region" description="Pro residues" evidence="1">
    <location>
        <begin position="362"/>
        <end position="380"/>
    </location>
</feature>
<dbReference type="PANTHER" id="PTHR13413:SF0">
    <property type="entry name" value="YLP MOTIF-CONTAINING PROTEIN 1"/>
    <property type="match status" value="1"/>
</dbReference>
<protein>
    <recommendedName>
        <fullName evidence="4">YLP motif-containing protein 1</fullName>
    </recommendedName>
</protein>
<evidence type="ECO:0008006" key="4">
    <source>
        <dbReference type="Google" id="ProtNLM"/>
    </source>
</evidence>
<comment type="caution">
    <text evidence="2">The sequence shown here is derived from an EMBL/GenBank/DDBJ whole genome shotgun (WGS) entry which is preliminary data.</text>
</comment>
<organism evidence="2 3">
    <name type="scientific">Tetracentron sinense</name>
    <name type="common">Spur-leaf</name>
    <dbReference type="NCBI Taxonomy" id="13715"/>
    <lineage>
        <taxon>Eukaryota</taxon>
        <taxon>Viridiplantae</taxon>
        <taxon>Streptophyta</taxon>
        <taxon>Embryophyta</taxon>
        <taxon>Tracheophyta</taxon>
        <taxon>Spermatophyta</taxon>
        <taxon>Magnoliopsida</taxon>
        <taxon>Trochodendrales</taxon>
        <taxon>Trochodendraceae</taxon>
        <taxon>Tetracentron</taxon>
    </lineage>
</organism>
<dbReference type="PANTHER" id="PTHR13413">
    <property type="entry name" value="YLP MOTIF CONTAINING PROTEIN NUCLEAR PROTEIN ZAP"/>
    <property type="match status" value="1"/>
</dbReference>
<dbReference type="SUPFAM" id="SSF52540">
    <property type="entry name" value="P-loop containing nucleoside triphosphate hydrolases"/>
    <property type="match status" value="1"/>
</dbReference>
<evidence type="ECO:0000313" key="2">
    <source>
        <dbReference type="EMBL" id="KAF8399423.1"/>
    </source>
</evidence>
<reference evidence="2 3" key="1">
    <citation type="submission" date="2020-04" db="EMBL/GenBank/DDBJ databases">
        <title>Plant Genome Project.</title>
        <authorList>
            <person name="Zhang R.-G."/>
        </authorList>
    </citation>
    <scope>NUCLEOTIDE SEQUENCE [LARGE SCALE GENOMIC DNA]</scope>
    <source>
        <strain evidence="2">YNK0</strain>
        <tissue evidence="2">Leaf</tissue>
    </source>
</reference>
<dbReference type="EMBL" id="JABCRI010000010">
    <property type="protein sequence ID" value="KAF8399423.1"/>
    <property type="molecule type" value="Genomic_DNA"/>
</dbReference>
<evidence type="ECO:0000256" key="1">
    <source>
        <dbReference type="SAM" id="MobiDB-lite"/>
    </source>
</evidence>
<name>A0A835DCN7_TETSI</name>
<dbReference type="GO" id="GO:0032204">
    <property type="term" value="P:regulation of telomere maintenance"/>
    <property type="evidence" value="ECO:0007669"/>
    <property type="project" value="TreeGrafter"/>
</dbReference>
<dbReference type="FunFam" id="3.40.50.300:FF:000978">
    <property type="entry name" value="YLP motif-containing protein 1 isoform X3"/>
    <property type="match status" value="1"/>
</dbReference>
<dbReference type="OrthoDB" id="513595at2759"/>
<dbReference type="Gene3D" id="3.40.50.300">
    <property type="entry name" value="P-loop containing nucleotide triphosphate hydrolases"/>
    <property type="match status" value="1"/>
</dbReference>
<dbReference type="Proteomes" id="UP000655225">
    <property type="component" value="Unassembled WGS sequence"/>
</dbReference>
<evidence type="ECO:0000313" key="3">
    <source>
        <dbReference type="Proteomes" id="UP000655225"/>
    </source>
</evidence>
<dbReference type="InterPro" id="IPR026314">
    <property type="entry name" value="YLP_motif_con_p1"/>
</dbReference>
<sequence length="863" mass="96903">MMPVSGNPEDVYGNSQTWHRNQHIERDLLRQFPPPSQMAGSAVVSSDGFQSPYSFHGNNGFMRDELVESDRSNKRMKVGEMGSSSFTHTPPPFHDDYHLNSSRILSEDERRLNLIRDHGGQSKSLINMGANNLYDPGFGSVDRKGPDFHPEPVFSPPSYFTREEVYDDKKEFHRGELGLAFGHQHMQTNRNGLQYDEGHAFFRNKEGGSNEKYHINNHQQFQQKDSMPAKEPEYTHITNWKVTSGLNALHHEQRSYSVPTENCATNTQLPQAYTMQHPVRNKHDLHFRGQQSDVRQSFEVKLPSLEEIHVSVGPKNLLVVQQFSASNMNKQGSLLPLVTGNRMVPTMLGQGQASRAFGIQPPLLPPSPPPPLPEDPPGPPQSDLQATFSPPRTSFSLYPVPATSSTTVPLSHPGSVVQPLAQSYFHNRPHFHASTAIVMEGSQALHQMPSKQLIEGGKNFPVKHLSSDKPKVVDASRLFRQPHRAIRPGHIVIILRGLPGSGKSYLAKMLRDLEVENGGDAPRIHSMDDYFMTEVEKVEESEVSKSSSLVRGKKANMKKVIEYCFEPEMEEAYRSSMLKAFKKTLEEGIFTFIIVDDRNLRVADFAQFWAIAKRSGYEVYLLEATYKDPVGCAARNVHGFTLDEIQKMAGQWEEAPPLYLQLDIKSLFHGDDLNECGIQEVDMDTEDGSCEGLSGLQDGNSQKTIEPPVGDYELDDQFYAEIDDPTEEVKELGRSKWSDNLDEDDFEKTEDANWKSNALSGLMQAYGKGNRSVHWGDQVGKTGFSIGAEKKLNVMSLVIGHGAGYNLKSNPLLEEDSAGATEIRGESKKRSIFKEQLRAECESFRAVLDRRRQRIGGFDVEDE</sequence>
<feature type="region of interest" description="Disordered" evidence="1">
    <location>
        <begin position="357"/>
        <end position="390"/>
    </location>
</feature>
<dbReference type="InterPro" id="IPR027417">
    <property type="entry name" value="P-loop_NTPase"/>
</dbReference>
<dbReference type="GO" id="GO:0005634">
    <property type="term" value="C:nucleus"/>
    <property type="evidence" value="ECO:0007669"/>
    <property type="project" value="InterPro"/>
</dbReference>
<keyword evidence="3" id="KW-1185">Reference proteome</keyword>
<dbReference type="AlphaFoldDB" id="A0A835DCN7"/>
<proteinExistence type="predicted"/>
<gene>
    <name evidence="2" type="ORF">HHK36_015288</name>
</gene>